<dbReference type="PANTHER" id="PTHR46206">
    <property type="entry name" value="CYTOCHROME P450"/>
    <property type="match status" value="1"/>
</dbReference>
<proteinExistence type="inferred from homology"/>
<dbReference type="Pfam" id="PF00067">
    <property type="entry name" value="p450"/>
    <property type="match status" value="1"/>
</dbReference>
<evidence type="ECO:0000256" key="5">
    <source>
        <dbReference type="ARBA" id="ARBA00023002"/>
    </source>
</evidence>
<evidence type="ECO:0000256" key="2">
    <source>
        <dbReference type="ARBA" id="ARBA00010617"/>
    </source>
</evidence>
<reference evidence="11 12" key="1">
    <citation type="submission" date="2019-04" db="EMBL/GenBank/DDBJ databases">
        <title>Friends and foes A comparative genomics studyof 23 Aspergillus species from section Flavi.</title>
        <authorList>
            <consortium name="DOE Joint Genome Institute"/>
            <person name="Kjaerbolling I."/>
            <person name="Vesth T."/>
            <person name="Frisvad J.C."/>
            <person name="Nybo J.L."/>
            <person name="Theobald S."/>
            <person name="Kildgaard S."/>
            <person name="Isbrandt T."/>
            <person name="Kuo A."/>
            <person name="Sato A."/>
            <person name="Lyhne E.K."/>
            <person name="Kogle M.E."/>
            <person name="Wiebenga A."/>
            <person name="Kun R.S."/>
            <person name="Lubbers R.J."/>
            <person name="Makela M.R."/>
            <person name="Barry K."/>
            <person name="Chovatia M."/>
            <person name="Clum A."/>
            <person name="Daum C."/>
            <person name="Haridas S."/>
            <person name="He G."/>
            <person name="LaButti K."/>
            <person name="Lipzen A."/>
            <person name="Mondo S."/>
            <person name="Riley R."/>
            <person name="Salamov A."/>
            <person name="Simmons B.A."/>
            <person name="Magnuson J.K."/>
            <person name="Henrissat B."/>
            <person name="Mortensen U.H."/>
            <person name="Larsen T.O."/>
            <person name="Devries R.P."/>
            <person name="Grigoriev I.V."/>
            <person name="Machida M."/>
            <person name="Baker S.E."/>
            <person name="Andersen M.R."/>
        </authorList>
    </citation>
    <scope>NUCLEOTIDE SEQUENCE [LARGE SCALE GENOMIC DNA]</scope>
    <source>
        <strain evidence="11 12">CBS 763.97</strain>
    </source>
</reference>
<dbReference type="PANTHER" id="PTHR46206:SF2">
    <property type="entry name" value="CYTOCHROME P450 MONOOXYGENASE AUSG-RELATED"/>
    <property type="match status" value="1"/>
</dbReference>
<keyword evidence="6 8" id="KW-0408">Iron</keyword>
<dbReference type="GO" id="GO:0019748">
    <property type="term" value="P:secondary metabolic process"/>
    <property type="evidence" value="ECO:0007669"/>
    <property type="project" value="UniProtKB-ARBA"/>
</dbReference>
<feature type="transmembrane region" description="Helical" evidence="10">
    <location>
        <begin position="6"/>
        <end position="31"/>
    </location>
</feature>
<evidence type="ECO:0000313" key="11">
    <source>
        <dbReference type="EMBL" id="KAE8365516.1"/>
    </source>
</evidence>
<keyword evidence="10" id="KW-0472">Membrane</keyword>
<keyword evidence="5 9" id="KW-0560">Oxidoreductase</keyword>
<feature type="binding site" description="axial binding residue" evidence="8">
    <location>
        <position position="453"/>
    </location>
    <ligand>
        <name>heme</name>
        <dbReference type="ChEBI" id="CHEBI:30413"/>
    </ligand>
    <ligandPart>
        <name>Fe</name>
        <dbReference type="ChEBI" id="CHEBI:18248"/>
    </ligandPart>
</feature>
<keyword evidence="4 8" id="KW-0479">Metal-binding</keyword>
<evidence type="ECO:0000256" key="9">
    <source>
        <dbReference type="RuleBase" id="RU000461"/>
    </source>
</evidence>
<evidence type="ECO:0000256" key="1">
    <source>
        <dbReference type="ARBA" id="ARBA00001971"/>
    </source>
</evidence>
<dbReference type="RefSeq" id="XP_031928597.1">
    <property type="nucleotide sequence ID" value="XM_032072396.1"/>
</dbReference>
<evidence type="ECO:0000256" key="8">
    <source>
        <dbReference type="PIRSR" id="PIRSR602403-1"/>
    </source>
</evidence>
<keyword evidence="12" id="KW-1185">Reference proteome</keyword>
<evidence type="ECO:0000256" key="3">
    <source>
        <dbReference type="ARBA" id="ARBA00022617"/>
    </source>
</evidence>
<keyword evidence="10" id="KW-1133">Transmembrane helix</keyword>
<dbReference type="SUPFAM" id="SSF48264">
    <property type="entry name" value="Cytochrome P450"/>
    <property type="match status" value="1"/>
</dbReference>
<accession>A0A5N7A8P2</accession>
<dbReference type="PRINTS" id="PR00385">
    <property type="entry name" value="P450"/>
</dbReference>
<dbReference type="PROSITE" id="PS00086">
    <property type="entry name" value="CYTOCHROME_P450"/>
    <property type="match status" value="1"/>
</dbReference>
<dbReference type="Proteomes" id="UP000326268">
    <property type="component" value="Unassembled WGS sequence"/>
</dbReference>
<evidence type="ECO:0000256" key="6">
    <source>
        <dbReference type="ARBA" id="ARBA00023004"/>
    </source>
</evidence>
<organism evidence="11 12">
    <name type="scientific">Aspergillus caelatus</name>
    <dbReference type="NCBI Taxonomy" id="61420"/>
    <lineage>
        <taxon>Eukaryota</taxon>
        <taxon>Fungi</taxon>
        <taxon>Dikarya</taxon>
        <taxon>Ascomycota</taxon>
        <taxon>Pezizomycotina</taxon>
        <taxon>Eurotiomycetes</taxon>
        <taxon>Eurotiomycetidae</taxon>
        <taxon>Eurotiales</taxon>
        <taxon>Aspergillaceae</taxon>
        <taxon>Aspergillus</taxon>
        <taxon>Aspergillus subgen. Circumdati</taxon>
    </lineage>
</organism>
<dbReference type="GO" id="GO:0016705">
    <property type="term" value="F:oxidoreductase activity, acting on paired donors, with incorporation or reduction of molecular oxygen"/>
    <property type="evidence" value="ECO:0007669"/>
    <property type="project" value="InterPro"/>
</dbReference>
<dbReference type="OrthoDB" id="1844152at2759"/>
<dbReference type="InterPro" id="IPR017972">
    <property type="entry name" value="Cyt_P450_CS"/>
</dbReference>
<evidence type="ECO:0000256" key="7">
    <source>
        <dbReference type="ARBA" id="ARBA00023033"/>
    </source>
</evidence>
<dbReference type="GO" id="GO:0004497">
    <property type="term" value="F:monooxygenase activity"/>
    <property type="evidence" value="ECO:0007669"/>
    <property type="project" value="UniProtKB-KW"/>
</dbReference>
<dbReference type="InterPro" id="IPR036396">
    <property type="entry name" value="Cyt_P450_sf"/>
</dbReference>
<comment type="similarity">
    <text evidence="2 9">Belongs to the cytochrome P450 family.</text>
</comment>
<dbReference type="GeneID" id="43656842"/>
<name>A0A5N7A8P2_9EURO</name>
<dbReference type="InterPro" id="IPR001128">
    <property type="entry name" value="Cyt_P450"/>
</dbReference>
<protein>
    <submittedName>
        <fullName evidence="11">Cytochrome P450</fullName>
    </submittedName>
</protein>
<dbReference type="PRINTS" id="PR00465">
    <property type="entry name" value="EP450IV"/>
</dbReference>
<keyword evidence="7 9" id="KW-0503">Monooxygenase</keyword>
<dbReference type="Gene3D" id="1.10.630.10">
    <property type="entry name" value="Cytochrome P450"/>
    <property type="match status" value="1"/>
</dbReference>
<dbReference type="GO" id="GO:0005506">
    <property type="term" value="F:iron ion binding"/>
    <property type="evidence" value="ECO:0007669"/>
    <property type="project" value="InterPro"/>
</dbReference>
<gene>
    <name evidence="11" type="ORF">BDV27DRAFT_156802</name>
</gene>
<evidence type="ECO:0000256" key="4">
    <source>
        <dbReference type="ARBA" id="ARBA00022723"/>
    </source>
</evidence>
<keyword evidence="10" id="KW-0812">Transmembrane</keyword>
<dbReference type="GO" id="GO:0020037">
    <property type="term" value="F:heme binding"/>
    <property type="evidence" value="ECO:0007669"/>
    <property type="project" value="InterPro"/>
</dbReference>
<evidence type="ECO:0000313" key="12">
    <source>
        <dbReference type="Proteomes" id="UP000326268"/>
    </source>
</evidence>
<comment type="cofactor">
    <cofactor evidence="1 8">
        <name>heme</name>
        <dbReference type="ChEBI" id="CHEBI:30413"/>
    </cofactor>
</comment>
<sequence length="513" mass="57989">MSLQTVYQALYHVTVVYLPVVAAAVILAVAYHAKKQADIERPLKGFPLVGLEEEGLSPKDSWMKHGPRVMAKGLKAHQGAFQVMTGTGPKIMLPNRFTEEFRKNEVANLIQTQTRDNFAGWPGFDGMTFLSNHERVVVDAIRINLTQSMGAVTDSLVEETRLATPAVFGDEKEWQTISIKSRAGYYISRLSSRVFLGPELCRDPKWLEIAQSHTVNLFQASMAMRQGSSLRRLLTFWLNPLYKQLRSQVRDTRRIVQPVIEERKAEVRKALAAGGKPEKMTDLIGWMVAQARAVDMDYAAGQLGMSVVGIHTTTEALSQALVDLCQHPEVFQALREEIVREVKSEGWTRTTLPRMRLMDSFLKESQRMHPASAASVNRYLYGDVTLSDGTVLPKGSRIWIAGRFSDPDLYPEPETFDAYRFLKLRNEAGKSNKWQHTSMTPEHLGFGYGDHGCPGRFLASNELKIALCFLLLNYDWKLPDLQDNPTFIHFGIGNLLHPMCCLSYRRRKAEIEL</sequence>
<dbReference type="AlphaFoldDB" id="A0A5N7A8P2"/>
<dbReference type="EMBL" id="ML737629">
    <property type="protein sequence ID" value="KAE8365516.1"/>
    <property type="molecule type" value="Genomic_DNA"/>
</dbReference>
<dbReference type="CDD" id="cd11041">
    <property type="entry name" value="CYP503A1-like"/>
    <property type="match status" value="1"/>
</dbReference>
<evidence type="ECO:0000256" key="10">
    <source>
        <dbReference type="SAM" id="Phobius"/>
    </source>
</evidence>
<dbReference type="InterPro" id="IPR002403">
    <property type="entry name" value="Cyt_P450_E_grp-IV"/>
</dbReference>
<keyword evidence="3 8" id="KW-0349">Heme</keyword>